<dbReference type="GO" id="GO:0030125">
    <property type="term" value="C:clathrin vesicle coat"/>
    <property type="evidence" value="ECO:0007669"/>
    <property type="project" value="TreeGrafter"/>
</dbReference>
<feature type="compositionally biased region" description="Basic and acidic residues" evidence="1">
    <location>
        <begin position="224"/>
        <end position="255"/>
    </location>
</feature>
<dbReference type="GO" id="GO:0005886">
    <property type="term" value="C:plasma membrane"/>
    <property type="evidence" value="ECO:0007669"/>
    <property type="project" value="TreeGrafter"/>
</dbReference>
<feature type="compositionally biased region" description="Polar residues" evidence="1">
    <location>
        <begin position="335"/>
        <end position="344"/>
    </location>
</feature>
<dbReference type="PANTHER" id="PTHR12276:SF45">
    <property type="entry name" value="CLATHRIN INTERACTOR 1"/>
    <property type="match status" value="1"/>
</dbReference>
<evidence type="ECO:0000259" key="2">
    <source>
        <dbReference type="PROSITE" id="PS50942"/>
    </source>
</evidence>
<gene>
    <name evidence="3" type="ORF">B7P43_G07547</name>
</gene>
<dbReference type="CDD" id="cd16989">
    <property type="entry name" value="ENTH_EpsinR"/>
    <property type="match status" value="1"/>
</dbReference>
<dbReference type="FunFam" id="1.25.40.90:FF:000006">
    <property type="entry name" value="Clathrin interactor 1"/>
    <property type="match status" value="1"/>
</dbReference>
<dbReference type="SUPFAM" id="SSF48464">
    <property type="entry name" value="ENTH/VHS domain"/>
    <property type="match status" value="1"/>
</dbReference>
<feature type="region of interest" description="Disordered" evidence="1">
    <location>
        <begin position="281"/>
        <end position="348"/>
    </location>
</feature>
<dbReference type="OrthoDB" id="4033880at2759"/>
<dbReference type="PANTHER" id="PTHR12276">
    <property type="entry name" value="EPSIN/ENT-RELATED"/>
    <property type="match status" value="1"/>
</dbReference>
<organism evidence="3 4">
    <name type="scientific">Cryptotermes secundus</name>
    <dbReference type="NCBI Taxonomy" id="105785"/>
    <lineage>
        <taxon>Eukaryota</taxon>
        <taxon>Metazoa</taxon>
        <taxon>Ecdysozoa</taxon>
        <taxon>Arthropoda</taxon>
        <taxon>Hexapoda</taxon>
        <taxon>Insecta</taxon>
        <taxon>Pterygota</taxon>
        <taxon>Neoptera</taxon>
        <taxon>Polyneoptera</taxon>
        <taxon>Dictyoptera</taxon>
        <taxon>Blattodea</taxon>
        <taxon>Blattoidea</taxon>
        <taxon>Termitoidae</taxon>
        <taxon>Kalotermitidae</taxon>
        <taxon>Cryptotermitinae</taxon>
        <taxon>Cryptotermes</taxon>
    </lineage>
</organism>
<dbReference type="InterPro" id="IPR008942">
    <property type="entry name" value="ENTH_VHS"/>
</dbReference>
<feature type="compositionally biased region" description="Basic and acidic residues" evidence="1">
    <location>
        <begin position="176"/>
        <end position="192"/>
    </location>
</feature>
<dbReference type="GO" id="GO:0030276">
    <property type="term" value="F:clathrin binding"/>
    <property type="evidence" value="ECO:0007669"/>
    <property type="project" value="TreeGrafter"/>
</dbReference>
<sequence length="598" mass="64680">MWKVREIADKVTNVVMNYTEIEAKVREATNDDSWGPTGALMQEVAQGTFTYEHFPEVMTMLWKRMLQDNKKNWRRTYKSLLLLNYLVRNGSERVVTSAREHIYDLRSLENYTYVDEYGKDLGINVRHKVHELIDFIQDDDKLREERKKAKKNKDKYVGMSSDAMGMRFGGSSGWDDTPRWKKDEFGDWDPDKGGGMSRGIGRHGSRSFDDMGNNSDDGDNYESDSERGTQTRRGREYRDKDSDSLDSTEKRDHNNSKPGTPARTKPSAANVKKIDLGAAAHYGKDPSSLNSSPVKARPNASQQDGGRGQGGLLGDVLGGSAASGLGDEDDFNPRASENSHSSTVGEFGDFTSAFGKPAASKTSGGDDEFADFSSVFNANVALSSNTVGSSSQELNSGAINSQAAIPSSNGNLDVSQSNADLLSGLGGVFSSVQPTPLANNSAHSAVLLTTNHNLSPLEATYTSPGGLPNSTSGVAGIPQLQPAVEHPHQSTTMSSSQQKQQIGSTWTNSGSLNIDIDNLSISGFRGTSRSGMSAPSMNQLAVSNPTSPLYPQQTSNRLPVMSPGMGGVGVAPAWPLQHNMSIPQQQLPQNQAFFPAFK</sequence>
<feature type="domain" description="ENTH" evidence="2">
    <location>
        <begin position="13"/>
        <end position="146"/>
    </location>
</feature>
<dbReference type="InterPro" id="IPR013809">
    <property type="entry name" value="ENTH"/>
</dbReference>
<feature type="region of interest" description="Disordered" evidence="1">
    <location>
        <begin position="167"/>
        <end position="269"/>
    </location>
</feature>
<dbReference type="AlphaFoldDB" id="A0A2J7QHS7"/>
<dbReference type="PROSITE" id="PS50942">
    <property type="entry name" value="ENTH"/>
    <property type="match status" value="1"/>
</dbReference>
<keyword evidence="4" id="KW-1185">Reference proteome</keyword>
<dbReference type="Pfam" id="PF01417">
    <property type="entry name" value="ENTH"/>
    <property type="match status" value="1"/>
</dbReference>
<dbReference type="EMBL" id="NEVH01013964">
    <property type="protein sequence ID" value="PNF28157.1"/>
    <property type="molecule type" value="Genomic_DNA"/>
</dbReference>
<feature type="compositionally biased region" description="Gly residues" evidence="1">
    <location>
        <begin position="305"/>
        <end position="317"/>
    </location>
</feature>
<dbReference type="Gene3D" id="1.25.40.90">
    <property type="match status" value="1"/>
</dbReference>
<proteinExistence type="predicted"/>
<dbReference type="GO" id="GO:0006897">
    <property type="term" value="P:endocytosis"/>
    <property type="evidence" value="ECO:0007669"/>
    <property type="project" value="TreeGrafter"/>
</dbReference>
<name>A0A2J7QHS7_9NEOP</name>
<dbReference type="Proteomes" id="UP000235965">
    <property type="component" value="Unassembled WGS sequence"/>
</dbReference>
<dbReference type="SMART" id="SM00273">
    <property type="entry name" value="ENTH"/>
    <property type="match status" value="1"/>
</dbReference>
<evidence type="ECO:0000313" key="3">
    <source>
        <dbReference type="EMBL" id="PNF28157.1"/>
    </source>
</evidence>
<dbReference type="GO" id="GO:0005768">
    <property type="term" value="C:endosome"/>
    <property type="evidence" value="ECO:0007669"/>
    <property type="project" value="TreeGrafter"/>
</dbReference>
<dbReference type="GO" id="GO:0005543">
    <property type="term" value="F:phospholipid binding"/>
    <property type="evidence" value="ECO:0007669"/>
    <property type="project" value="TreeGrafter"/>
</dbReference>
<reference evidence="3 4" key="1">
    <citation type="submission" date="2017-12" db="EMBL/GenBank/DDBJ databases">
        <title>Hemimetabolous genomes reveal molecular basis of termite eusociality.</title>
        <authorList>
            <person name="Harrison M.C."/>
            <person name="Jongepier E."/>
            <person name="Robertson H.M."/>
            <person name="Arning N."/>
            <person name="Bitard-Feildel T."/>
            <person name="Chao H."/>
            <person name="Childers C.P."/>
            <person name="Dinh H."/>
            <person name="Doddapaneni H."/>
            <person name="Dugan S."/>
            <person name="Gowin J."/>
            <person name="Greiner C."/>
            <person name="Han Y."/>
            <person name="Hu H."/>
            <person name="Hughes D.S.T."/>
            <person name="Huylmans A.-K."/>
            <person name="Kemena C."/>
            <person name="Kremer L.P.M."/>
            <person name="Lee S.L."/>
            <person name="Lopez-Ezquerra A."/>
            <person name="Mallet L."/>
            <person name="Monroy-Kuhn J.M."/>
            <person name="Moser A."/>
            <person name="Murali S.C."/>
            <person name="Muzny D.M."/>
            <person name="Otani S."/>
            <person name="Piulachs M.-D."/>
            <person name="Poelchau M."/>
            <person name="Qu J."/>
            <person name="Schaub F."/>
            <person name="Wada-Katsumata A."/>
            <person name="Worley K.C."/>
            <person name="Xie Q."/>
            <person name="Ylla G."/>
            <person name="Poulsen M."/>
            <person name="Gibbs R.A."/>
            <person name="Schal C."/>
            <person name="Richards S."/>
            <person name="Belles X."/>
            <person name="Korb J."/>
            <person name="Bornberg-Bauer E."/>
        </authorList>
    </citation>
    <scope>NUCLEOTIDE SEQUENCE [LARGE SCALE GENOMIC DNA]</scope>
    <source>
        <tissue evidence="3">Whole body</tissue>
    </source>
</reference>
<evidence type="ECO:0000256" key="1">
    <source>
        <dbReference type="SAM" id="MobiDB-lite"/>
    </source>
</evidence>
<comment type="caution">
    <text evidence="3">The sequence shown here is derived from an EMBL/GenBank/DDBJ whole genome shotgun (WGS) entry which is preliminary data.</text>
</comment>
<evidence type="ECO:0000313" key="4">
    <source>
        <dbReference type="Proteomes" id="UP000235965"/>
    </source>
</evidence>
<protein>
    <recommendedName>
        <fullName evidence="2">ENTH domain-containing protein</fullName>
    </recommendedName>
</protein>
<accession>A0A2J7QHS7</accession>